<dbReference type="NCBIfam" id="NF033223">
    <property type="entry name" value="YHYH_alt"/>
    <property type="match status" value="1"/>
</dbReference>
<evidence type="ECO:0000313" key="4">
    <source>
        <dbReference type="Proteomes" id="UP001467690"/>
    </source>
</evidence>
<reference evidence="3 4" key="1">
    <citation type="submission" date="2024-06" db="EMBL/GenBank/DDBJ databases">
        <authorList>
            <person name="Chen R.Y."/>
        </authorList>
    </citation>
    <scope>NUCLEOTIDE SEQUENCE [LARGE SCALE GENOMIC DNA]</scope>
    <source>
        <strain evidence="3 4">D2</strain>
    </source>
</reference>
<evidence type="ECO:0000259" key="2">
    <source>
        <dbReference type="Pfam" id="PF01471"/>
    </source>
</evidence>
<gene>
    <name evidence="3" type="ORF">ABS311_10785</name>
</gene>
<evidence type="ECO:0000256" key="1">
    <source>
        <dbReference type="SAM" id="MobiDB-lite"/>
    </source>
</evidence>
<dbReference type="SUPFAM" id="SSF47090">
    <property type="entry name" value="PGBD-like"/>
    <property type="match status" value="1"/>
</dbReference>
<name>A0ABV1RHE4_9ALTE</name>
<dbReference type="Gene3D" id="1.10.101.10">
    <property type="entry name" value="PGBD-like superfamily/PGBD"/>
    <property type="match status" value="1"/>
</dbReference>
<evidence type="ECO:0000313" key="3">
    <source>
        <dbReference type="EMBL" id="MER2492364.1"/>
    </source>
</evidence>
<feature type="compositionally biased region" description="Polar residues" evidence="1">
    <location>
        <begin position="1"/>
        <end position="25"/>
    </location>
</feature>
<keyword evidence="4" id="KW-1185">Reference proteome</keyword>
<comment type="caution">
    <text evidence="3">The sequence shown here is derived from an EMBL/GenBank/DDBJ whole genome shotgun (WGS) entry which is preliminary data.</text>
</comment>
<dbReference type="EMBL" id="JBELOE010000210">
    <property type="protein sequence ID" value="MER2492364.1"/>
    <property type="molecule type" value="Genomic_DNA"/>
</dbReference>
<dbReference type="InterPro" id="IPR047773">
    <property type="entry name" value="YHYH_dom_bact"/>
</dbReference>
<dbReference type="InterPro" id="IPR036365">
    <property type="entry name" value="PGBD-like_sf"/>
</dbReference>
<feature type="domain" description="Peptidoglycan binding-like" evidence="2">
    <location>
        <begin position="72"/>
        <end position="126"/>
    </location>
</feature>
<dbReference type="Proteomes" id="UP001467690">
    <property type="component" value="Unassembled WGS sequence"/>
</dbReference>
<protein>
    <submittedName>
        <fullName evidence="3">YHYH domain-containing protein</fullName>
    </submittedName>
</protein>
<dbReference type="Pfam" id="PF01471">
    <property type="entry name" value="PG_binding_1"/>
    <property type="match status" value="1"/>
</dbReference>
<organism evidence="3 4">
    <name type="scientific">Catenovulum sediminis</name>
    <dbReference type="NCBI Taxonomy" id="1740262"/>
    <lineage>
        <taxon>Bacteria</taxon>
        <taxon>Pseudomonadati</taxon>
        <taxon>Pseudomonadota</taxon>
        <taxon>Gammaproteobacteria</taxon>
        <taxon>Alteromonadales</taxon>
        <taxon>Alteromonadaceae</taxon>
        <taxon>Catenovulum</taxon>
    </lineage>
</organism>
<proteinExistence type="predicted"/>
<dbReference type="InterPro" id="IPR002477">
    <property type="entry name" value="Peptidoglycan-bd-like"/>
</dbReference>
<accession>A0ABV1RHE4</accession>
<feature type="region of interest" description="Disordered" evidence="1">
    <location>
        <begin position="1"/>
        <end position="44"/>
    </location>
</feature>
<feature type="compositionally biased region" description="Polar residues" evidence="1">
    <location>
        <begin position="34"/>
        <end position="44"/>
    </location>
</feature>
<dbReference type="RefSeq" id="WP_350401893.1">
    <property type="nucleotide sequence ID" value="NZ_JBELOE010000210.1"/>
</dbReference>
<dbReference type="InterPro" id="IPR036366">
    <property type="entry name" value="PGBDSf"/>
</dbReference>
<sequence length="138" mass="15089">MIFTSQVLSHSGRTNSSGCHNQRSTGGYHCHGTPSRSNSIPSYTGANYPDKAISKLDNNTKTKDTPDSSLDPLVLKIQLLLNIMKYNAGTEDGLMGETTARAIRQYQSEVGLEINGKPSATLLDALKKSVIHCRYRCE</sequence>